<protein>
    <recommendedName>
        <fullName evidence="2">DUF11 domain-containing protein</fullName>
    </recommendedName>
</protein>
<keyword evidence="1" id="KW-0472">Membrane</keyword>
<evidence type="ECO:0000313" key="4">
    <source>
        <dbReference type="Proteomes" id="UP000177395"/>
    </source>
</evidence>
<keyword evidence="1" id="KW-0812">Transmembrane</keyword>
<reference evidence="3 4" key="1">
    <citation type="journal article" date="2016" name="Nat. Commun.">
        <title>Thousands of microbial genomes shed light on interconnected biogeochemical processes in an aquifer system.</title>
        <authorList>
            <person name="Anantharaman K."/>
            <person name="Brown C.T."/>
            <person name="Hug L.A."/>
            <person name="Sharon I."/>
            <person name="Castelle C.J."/>
            <person name="Probst A.J."/>
            <person name="Thomas B.C."/>
            <person name="Singh A."/>
            <person name="Wilkins M.J."/>
            <person name="Karaoz U."/>
            <person name="Brodie E.L."/>
            <person name="Williams K.H."/>
            <person name="Hubbard S.S."/>
            <person name="Banfield J.F."/>
        </authorList>
    </citation>
    <scope>NUCLEOTIDE SEQUENCE [LARGE SCALE GENOMIC DNA]</scope>
</reference>
<dbReference type="Proteomes" id="UP000177395">
    <property type="component" value="Unassembled WGS sequence"/>
</dbReference>
<dbReference type="AlphaFoldDB" id="A0A1F6FIE5"/>
<accession>A0A1F6FIE5</accession>
<keyword evidence="1" id="KW-1133">Transmembrane helix</keyword>
<dbReference type="EMBL" id="MFMS01000006">
    <property type="protein sequence ID" value="OGG85634.1"/>
    <property type="molecule type" value="Genomic_DNA"/>
</dbReference>
<evidence type="ECO:0000259" key="2">
    <source>
        <dbReference type="Pfam" id="PF01345"/>
    </source>
</evidence>
<feature type="transmembrane region" description="Helical" evidence="1">
    <location>
        <begin position="84"/>
        <end position="105"/>
    </location>
</feature>
<dbReference type="Pfam" id="PF01345">
    <property type="entry name" value="DUF11"/>
    <property type="match status" value="2"/>
</dbReference>
<dbReference type="STRING" id="1798531.A2392_02610"/>
<organism evidence="3 4">
    <name type="scientific">Candidatus Kaiserbacteria bacterium RIFOXYB1_FULL_46_14</name>
    <dbReference type="NCBI Taxonomy" id="1798531"/>
    <lineage>
        <taxon>Bacteria</taxon>
        <taxon>Candidatus Kaiseribacteriota</taxon>
    </lineage>
</organism>
<sequence>MSDKRSSEKLDALRERLYARGEEQKASPRVKLDSDRTNAIGVVQEFDIPPPHGAPLATAKRTPIKSDSSSLITPPVSRRWRVRLLLLALGFFVISLIASSVYLLLGRNNVSGENIELSVTGPFTVGGGEVLSLQLGIANRNNVPVESATLILEYPPGTRSADDESKELFSERFPLPIMAPGEVLNQTFQVRAFGEENQESEIHASIEYRMKGSNATFFKEAAPFKFKIGSAPVVLNIDAEKTISSGQETTITIEVVSNSPMPLKDLLIKAEYPSGFDYSRSDPAPYSGRNIWKISDLPPEGKATIKLTGIVIGTESEKRVIKFAAGVAGTRDANTLASILAVAQTEFVLEQPFLAVDVTVDGKREKTVSVPPGMQTNVALDLKNTLENSVYDTVVEVALSGNALSDTEVRPVGGYYDSSRHTIRWESSTDDALTEIGPDGNVRLNFTLFPQTDGLQTPNVTFAVKVTGRRVSESGAREEISGTISRTIKVESRPSILVAATRSSSDGGPVPPVVGQSTNYTIAWKAQGSANNLSNVTLTTSLPAYITWTGVTSGSGQWNYNPTSRIVEWKAGSIQSGQDIDGTFQVSFLPSASQIDRTPDIIGDSYLSADDSFTGTVLRSTSGAVTSEIGDERRSGVVQAN</sequence>
<evidence type="ECO:0000313" key="3">
    <source>
        <dbReference type="EMBL" id="OGG85634.1"/>
    </source>
</evidence>
<dbReference type="InterPro" id="IPR001434">
    <property type="entry name" value="OmcB-like_DUF11"/>
</dbReference>
<evidence type="ECO:0000256" key="1">
    <source>
        <dbReference type="SAM" id="Phobius"/>
    </source>
</evidence>
<feature type="domain" description="DUF11" evidence="2">
    <location>
        <begin position="240"/>
        <end position="334"/>
    </location>
</feature>
<name>A0A1F6FIE5_9BACT</name>
<proteinExistence type="predicted"/>
<gene>
    <name evidence="3" type="ORF">A2392_02610</name>
</gene>
<dbReference type="Gene3D" id="2.60.40.1170">
    <property type="entry name" value="Mu homology domain, subdomain B"/>
    <property type="match status" value="1"/>
</dbReference>
<comment type="caution">
    <text evidence="3">The sequence shown here is derived from an EMBL/GenBank/DDBJ whole genome shotgun (WGS) entry which is preliminary data.</text>
</comment>
<feature type="domain" description="DUF11" evidence="2">
    <location>
        <begin position="511"/>
        <end position="588"/>
    </location>
</feature>